<dbReference type="SUPFAM" id="SSF53335">
    <property type="entry name" value="S-adenosyl-L-methionine-dependent methyltransferases"/>
    <property type="match status" value="1"/>
</dbReference>
<dbReference type="InterPro" id="IPR002935">
    <property type="entry name" value="SAM_O-MeTrfase"/>
</dbReference>
<dbReference type="STRING" id="1531966.A0A0A1TGN8"/>
<dbReference type="GO" id="GO:0008757">
    <property type="term" value="F:S-adenosylmethionine-dependent methyltransferase activity"/>
    <property type="evidence" value="ECO:0007669"/>
    <property type="project" value="TreeGrafter"/>
</dbReference>
<name>A0A0A1TGN8_9HYPO</name>
<evidence type="ECO:0000313" key="5">
    <source>
        <dbReference type="EMBL" id="CEJ87913.1"/>
    </source>
</evidence>
<dbReference type="InterPro" id="IPR029063">
    <property type="entry name" value="SAM-dependent_MTases_sf"/>
</dbReference>
<dbReference type="PANTHER" id="PTHR10509">
    <property type="entry name" value="O-METHYLTRANSFERASE-RELATED"/>
    <property type="match status" value="1"/>
</dbReference>
<dbReference type="EMBL" id="CDHN01000002">
    <property type="protein sequence ID" value="CEJ87913.1"/>
    <property type="molecule type" value="Genomic_DNA"/>
</dbReference>
<reference evidence="5 6" key="1">
    <citation type="journal article" date="2015" name="Genome Announc.">
        <title>Draft Genome Sequence and Gene Annotation of the Entomopathogenic Fungus Verticillium hemipterigenum.</title>
        <authorList>
            <person name="Horn F."/>
            <person name="Habel A."/>
            <person name="Scharf D.H."/>
            <person name="Dworschak J."/>
            <person name="Brakhage A.A."/>
            <person name="Guthke R."/>
            <person name="Hertweck C."/>
            <person name="Linde J."/>
        </authorList>
    </citation>
    <scope>NUCLEOTIDE SEQUENCE [LARGE SCALE GENOMIC DNA]</scope>
</reference>
<evidence type="ECO:0000256" key="4">
    <source>
        <dbReference type="ARBA" id="ARBA00023453"/>
    </source>
</evidence>
<keyword evidence="1" id="KW-0489">Methyltransferase</keyword>
<keyword evidence="3" id="KW-0949">S-adenosyl-L-methionine</keyword>
<sequence length="221" mass="23773">MPAITTKLGYVNAIDKHAEAAFVRPDANLARALANTAANDIPMINVDPLPGQLLAIQARLVGAKNILEIGTLAGYSTLWLSKSGAKVTCLEVSQKHADVAAENLRAAGLTPDIIVGEAINQLPKLVDQGKVYDMVFIDADWERQAEYFDWAVKLTRKSGCIFVDNVVSAIIRLREGKPEGSILDSVGADERVLATLVPRVYTSDDNVETMGFDGVIIAVVN</sequence>
<evidence type="ECO:0000256" key="1">
    <source>
        <dbReference type="ARBA" id="ARBA00022603"/>
    </source>
</evidence>
<keyword evidence="6" id="KW-1185">Reference proteome</keyword>
<accession>A0A0A1TGN8</accession>
<evidence type="ECO:0000256" key="3">
    <source>
        <dbReference type="ARBA" id="ARBA00022691"/>
    </source>
</evidence>
<dbReference type="InterPro" id="IPR050362">
    <property type="entry name" value="Cation-dep_OMT"/>
</dbReference>
<dbReference type="Pfam" id="PF01596">
    <property type="entry name" value="Methyltransf_3"/>
    <property type="match status" value="1"/>
</dbReference>
<dbReference type="GO" id="GO:0008171">
    <property type="term" value="F:O-methyltransferase activity"/>
    <property type="evidence" value="ECO:0007669"/>
    <property type="project" value="InterPro"/>
</dbReference>
<dbReference type="AlphaFoldDB" id="A0A0A1TGN8"/>
<comment type="similarity">
    <text evidence="4">Belongs to the class I-like SAM-binding methyltransferase superfamily. Cation-dependent O-methyltransferase family.</text>
</comment>
<evidence type="ECO:0008006" key="7">
    <source>
        <dbReference type="Google" id="ProtNLM"/>
    </source>
</evidence>
<evidence type="ECO:0000256" key="2">
    <source>
        <dbReference type="ARBA" id="ARBA00022679"/>
    </source>
</evidence>
<dbReference type="PROSITE" id="PS51682">
    <property type="entry name" value="SAM_OMT_I"/>
    <property type="match status" value="1"/>
</dbReference>
<dbReference type="PANTHER" id="PTHR10509:SF14">
    <property type="entry name" value="CAFFEOYL-COA O-METHYLTRANSFERASE 3-RELATED"/>
    <property type="match status" value="1"/>
</dbReference>
<dbReference type="OrthoDB" id="10251242at2759"/>
<dbReference type="GO" id="GO:0032259">
    <property type="term" value="P:methylation"/>
    <property type="evidence" value="ECO:0007669"/>
    <property type="project" value="UniProtKB-KW"/>
</dbReference>
<dbReference type="CDD" id="cd02440">
    <property type="entry name" value="AdoMet_MTases"/>
    <property type="match status" value="1"/>
</dbReference>
<organism evidence="5 6">
    <name type="scientific">[Torrubiella] hemipterigena</name>
    <dbReference type="NCBI Taxonomy" id="1531966"/>
    <lineage>
        <taxon>Eukaryota</taxon>
        <taxon>Fungi</taxon>
        <taxon>Dikarya</taxon>
        <taxon>Ascomycota</taxon>
        <taxon>Pezizomycotina</taxon>
        <taxon>Sordariomycetes</taxon>
        <taxon>Hypocreomycetidae</taxon>
        <taxon>Hypocreales</taxon>
        <taxon>Clavicipitaceae</taxon>
        <taxon>Clavicipitaceae incertae sedis</taxon>
        <taxon>'Torrubiella' clade</taxon>
    </lineage>
</organism>
<protein>
    <recommendedName>
        <fullName evidence="7">O-methyltransferase</fullName>
    </recommendedName>
</protein>
<keyword evidence="2" id="KW-0808">Transferase</keyword>
<evidence type="ECO:0000313" key="6">
    <source>
        <dbReference type="Proteomes" id="UP000039046"/>
    </source>
</evidence>
<proteinExistence type="inferred from homology"/>
<dbReference type="HOGENOM" id="CLU_067676_8_1_1"/>
<dbReference type="Gene3D" id="3.40.50.150">
    <property type="entry name" value="Vaccinia Virus protein VP39"/>
    <property type="match status" value="1"/>
</dbReference>
<dbReference type="Proteomes" id="UP000039046">
    <property type="component" value="Unassembled WGS sequence"/>
</dbReference>
<gene>
    <name evidence="5" type="ORF">VHEMI04550</name>
</gene>